<evidence type="ECO:0008006" key="4">
    <source>
        <dbReference type="Google" id="ProtNLM"/>
    </source>
</evidence>
<keyword evidence="3" id="KW-1185">Reference proteome</keyword>
<evidence type="ECO:0000256" key="1">
    <source>
        <dbReference type="SAM" id="MobiDB-lite"/>
    </source>
</evidence>
<dbReference type="EMBL" id="JAZAVK010000079">
    <property type="protein sequence ID" value="KAK7425579.1"/>
    <property type="molecule type" value="Genomic_DNA"/>
</dbReference>
<dbReference type="PANTHER" id="PTHR33099:SF7">
    <property type="entry name" value="MYND-TYPE DOMAIN-CONTAINING PROTEIN"/>
    <property type="match status" value="1"/>
</dbReference>
<dbReference type="PANTHER" id="PTHR33099">
    <property type="entry name" value="FE2OG DIOXYGENASE DOMAIN-CONTAINING PROTEIN"/>
    <property type="match status" value="1"/>
</dbReference>
<protein>
    <recommendedName>
        <fullName evidence="4">Prolyl 4-hydroxylase alpha subunit Fe(2+) 2OG dioxygenase domain-containing protein</fullName>
    </recommendedName>
</protein>
<evidence type="ECO:0000313" key="3">
    <source>
        <dbReference type="Proteomes" id="UP001498421"/>
    </source>
</evidence>
<reference evidence="2 3" key="1">
    <citation type="journal article" date="2025" name="Microbiol. Resour. Announc.">
        <title>Draft genome sequences for Neonectria magnoliae and Neonectria punicea, canker pathogens of Liriodendron tulipifera and Acer saccharum in West Virginia.</title>
        <authorList>
            <person name="Petronek H.M."/>
            <person name="Kasson M.T."/>
            <person name="Metheny A.M."/>
            <person name="Stauder C.M."/>
            <person name="Lovett B."/>
            <person name="Lynch S.C."/>
            <person name="Garnas J.R."/>
            <person name="Kasson L.R."/>
            <person name="Stajich J.E."/>
        </authorList>
    </citation>
    <scope>NUCLEOTIDE SEQUENCE [LARGE SCALE GENOMIC DNA]</scope>
    <source>
        <strain evidence="2 3">NRRL 64651</strain>
    </source>
</reference>
<name>A0ABR1HXB1_9HYPO</name>
<accession>A0ABR1HXB1</accession>
<comment type="caution">
    <text evidence="2">The sequence shown here is derived from an EMBL/GenBank/DDBJ whole genome shotgun (WGS) entry which is preliminary data.</text>
</comment>
<feature type="compositionally biased region" description="Acidic residues" evidence="1">
    <location>
        <begin position="49"/>
        <end position="69"/>
    </location>
</feature>
<feature type="compositionally biased region" description="Low complexity" evidence="1">
    <location>
        <begin position="94"/>
        <end position="124"/>
    </location>
</feature>
<dbReference type="Proteomes" id="UP001498421">
    <property type="component" value="Unassembled WGS sequence"/>
</dbReference>
<organism evidence="2 3">
    <name type="scientific">Neonectria magnoliae</name>
    <dbReference type="NCBI Taxonomy" id="2732573"/>
    <lineage>
        <taxon>Eukaryota</taxon>
        <taxon>Fungi</taxon>
        <taxon>Dikarya</taxon>
        <taxon>Ascomycota</taxon>
        <taxon>Pezizomycotina</taxon>
        <taxon>Sordariomycetes</taxon>
        <taxon>Hypocreomycetidae</taxon>
        <taxon>Hypocreales</taxon>
        <taxon>Nectriaceae</taxon>
        <taxon>Neonectria</taxon>
    </lineage>
</organism>
<evidence type="ECO:0000313" key="2">
    <source>
        <dbReference type="EMBL" id="KAK7425579.1"/>
    </source>
</evidence>
<feature type="region of interest" description="Disordered" evidence="1">
    <location>
        <begin position="1"/>
        <end position="142"/>
    </location>
</feature>
<gene>
    <name evidence="2" type="ORF">QQZ08_007902</name>
</gene>
<proteinExistence type="predicted"/>
<sequence>MEPVIPVRSFHDGHDVPDTEMPDIASSSAVGRSPSPSPKGQHPVGWSLQDEEYESDPEDDSVEDMEDQDGAGSDDVVQEDDSLFACGGAVPIVSEAESPSSKEAPSGPASSTPSQDSSTTAPSTAPHPPVTLRWDPRESSTPAAHCRLTAPLDESAPDNLHRLLADMEPASFGLGGKDVYDENYRKASKLDPSKFATNFYPYSVGIIDVVSQLLLPNPASGKQRAIKAELYKLNVYTGPSGHFRAHVDTPRSPSQFGSLVVCLPVKHEGGALESGHRITLTYNLYVTFGNGHLSGRPNALDTAQTPLYRHLEALIKDDTFLPDGGYLGFYTTHAYPQTASQQPQGCLTDILKGLDMAIWNAFQRLGCGVCLRPVLVTNPFSIDPQVFKVGKEFTFRNFDFRVEEHREWEWLLSDHWGPENISWEDLVWLNEANLKTTHASFAYMAYGNEASSQLAYSVCAIIIGVPKWHNGERMRLETTFIDKGGEEKDWDDDTPFDFDD</sequence>